<evidence type="ECO:0000313" key="3">
    <source>
        <dbReference type="Proteomes" id="UP000048965"/>
    </source>
</evidence>
<keyword evidence="3" id="KW-1185">Reference proteome</keyword>
<keyword evidence="1" id="KW-1133">Transmembrane helix</keyword>
<protein>
    <submittedName>
        <fullName evidence="2">Uncharacterized protein</fullName>
    </submittedName>
</protein>
<organism evidence="2 3">
    <name type="scientific">Streptomyces lydicamycinicus</name>
    <dbReference type="NCBI Taxonomy" id="1546107"/>
    <lineage>
        <taxon>Bacteria</taxon>
        <taxon>Bacillati</taxon>
        <taxon>Actinomycetota</taxon>
        <taxon>Actinomycetes</taxon>
        <taxon>Kitasatosporales</taxon>
        <taxon>Streptomycetaceae</taxon>
        <taxon>Streptomyces</taxon>
    </lineage>
</organism>
<dbReference type="AlphaFoldDB" id="A0A0P4R268"/>
<evidence type="ECO:0000256" key="1">
    <source>
        <dbReference type="SAM" id="Phobius"/>
    </source>
</evidence>
<accession>A0A0P4R268</accession>
<dbReference type="Proteomes" id="UP000048965">
    <property type="component" value="Unassembled WGS sequence"/>
</dbReference>
<dbReference type="EMBL" id="BBNO01000002">
    <property type="protein sequence ID" value="GAO06996.1"/>
    <property type="molecule type" value="Genomic_DNA"/>
</dbReference>
<name>A0A0P4R268_9ACTN</name>
<feature type="transmembrane region" description="Helical" evidence="1">
    <location>
        <begin position="111"/>
        <end position="130"/>
    </location>
</feature>
<keyword evidence="1" id="KW-0472">Membrane</keyword>
<feature type="transmembrane region" description="Helical" evidence="1">
    <location>
        <begin position="50"/>
        <end position="74"/>
    </location>
</feature>
<evidence type="ECO:0000313" key="2">
    <source>
        <dbReference type="EMBL" id="GAO06996.1"/>
    </source>
</evidence>
<comment type="caution">
    <text evidence="2">The sequence shown here is derived from an EMBL/GenBank/DDBJ whole genome shotgun (WGS) entry which is preliminary data.</text>
</comment>
<gene>
    <name evidence="2" type="ORF">TPA0598_02_02340</name>
</gene>
<sequence>MVIESQAEGWFRLLGPGKHEDMNNTHESMPTNHSYDGYGHNRPGLGANRAALIIHTIGDVAAGFLGLWILLYLLEANQGNVFVEFVHGVADALAWWSQDIFTMDGEGVRVFLNYGLPAGLYLLLGHGIAARVRRI</sequence>
<proteinExistence type="predicted"/>
<reference evidence="3" key="1">
    <citation type="submission" date="2014-09" db="EMBL/GenBank/DDBJ databases">
        <title>Whole genome shotgun sequence of Streptomyces sp. NBRC 110027.</title>
        <authorList>
            <person name="Komaki H."/>
            <person name="Ichikawa N."/>
            <person name="Katano-Makiyama Y."/>
            <person name="Hosoyama A."/>
            <person name="Hashimoto M."/>
            <person name="Uohara A."/>
            <person name="Kitahashi Y."/>
            <person name="Ohji S."/>
            <person name="Kimura A."/>
            <person name="Yamazoe A."/>
            <person name="Igarashi Y."/>
            <person name="Fujita N."/>
        </authorList>
    </citation>
    <scope>NUCLEOTIDE SEQUENCE [LARGE SCALE GENOMIC DNA]</scope>
    <source>
        <strain evidence="3">NBRC 110027</strain>
    </source>
</reference>
<keyword evidence="1" id="KW-0812">Transmembrane</keyword>
<reference evidence="2 3" key="2">
    <citation type="journal article" date="2015" name="Stand. Genomic Sci.">
        <title>Draft genome sequence of marine-derived Streptomyces sp. TP-A0598, a producer of anti-MRSA antibiotic lydicamycins.</title>
        <authorList>
            <person name="Komaki H."/>
            <person name="Ichikawa N."/>
            <person name="Hosoyama A."/>
            <person name="Fujita N."/>
            <person name="Igarashi Y."/>
        </authorList>
    </citation>
    <scope>NUCLEOTIDE SEQUENCE [LARGE SCALE GENOMIC DNA]</scope>
    <source>
        <strain evidence="2 3">NBRC 110027</strain>
    </source>
</reference>